<protein>
    <recommendedName>
        <fullName evidence="2">C-type lectin domain-containing protein</fullName>
    </recommendedName>
</protein>
<dbReference type="HOGENOM" id="CLU_330460_0_0_1"/>
<dbReference type="EMBL" id="AMQN01010735">
    <property type="status" value="NOT_ANNOTATED_CDS"/>
    <property type="molecule type" value="Genomic_DNA"/>
</dbReference>
<dbReference type="SUPFAM" id="SSF56436">
    <property type="entry name" value="C-type lectin-like"/>
    <property type="match status" value="5"/>
</dbReference>
<dbReference type="InterPro" id="IPR001304">
    <property type="entry name" value="C-type_lectin-like"/>
</dbReference>
<keyword evidence="5" id="KW-1185">Reference proteome</keyword>
<keyword evidence="1" id="KW-0732">Signal</keyword>
<dbReference type="STRING" id="283909.R7TVF0"/>
<dbReference type="EMBL" id="KB308460">
    <property type="protein sequence ID" value="ELT97843.1"/>
    <property type="molecule type" value="Genomic_DNA"/>
</dbReference>
<name>R7TVF0_CAPTE</name>
<dbReference type="Proteomes" id="UP000014760">
    <property type="component" value="Unassembled WGS sequence"/>
</dbReference>
<dbReference type="EMBL" id="AMQN01010734">
    <property type="status" value="NOT_ANNOTATED_CDS"/>
    <property type="molecule type" value="Genomic_DNA"/>
</dbReference>
<dbReference type="PANTHER" id="PTHR45710:SF26">
    <property type="entry name" value="RH26557P"/>
    <property type="match status" value="1"/>
</dbReference>
<feature type="domain" description="C-type lectin" evidence="2">
    <location>
        <begin position="457"/>
        <end position="514"/>
    </location>
</feature>
<dbReference type="EMBL" id="AMQN01010733">
    <property type="status" value="NOT_ANNOTATED_CDS"/>
    <property type="molecule type" value="Genomic_DNA"/>
</dbReference>
<accession>R7TVF0</accession>
<dbReference type="InterPro" id="IPR050828">
    <property type="entry name" value="C-type_lectin/matrix_domain"/>
</dbReference>
<reference evidence="5" key="1">
    <citation type="submission" date="2012-12" db="EMBL/GenBank/DDBJ databases">
        <authorList>
            <person name="Hellsten U."/>
            <person name="Grimwood J."/>
            <person name="Chapman J.A."/>
            <person name="Shapiro H."/>
            <person name="Aerts A."/>
            <person name="Otillar R.P."/>
            <person name="Terry A.Y."/>
            <person name="Boore J.L."/>
            <person name="Simakov O."/>
            <person name="Marletaz F."/>
            <person name="Cho S.-J."/>
            <person name="Edsinger-Gonzales E."/>
            <person name="Havlak P."/>
            <person name="Kuo D.-H."/>
            <person name="Larsson T."/>
            <person name="Lv J."/>
            <person name="Arendt D."/>
            <person name="Savage R."/>
            <person name="Osoegawa K."/>
            <person name="de Jong P."/>
            <person name="Lindberg D.R."/>
            <person name="Seaver E.C."/>
            <person name="Weisblat D.A."/>
            <person name="Putnam N.H."/>
            <person name="Grigoriev I.V."/>
            <person name="Rokhsar D.S."/>
        </authorList>
    </citation>
    <scope>NUCLEOTIDE SEQUENCE</scope>
    <source>
        <strain evidence="5">I ESC-2004</strain>
    </source>
</reference>
<evidence type="ECO:0000313" key="3">
    <source>
        <dbReference type="EMBL" id="ELT97843.1"/>
    </source>
</evidence>
<evidence type="ECO:0000313" key="5">
    <source>
        <dbReference type="Proteomes" id="UP000014760"/>
    </source>
</evidence>
<dbReference type="Gene3D" id="3.10.100.10">
    <property type="entry name" value="Mannose-Binding Protein A, subunit A"/>
    <property type="match status" value="5"/>
</dbReference>
<organism evidence="3">
    <name type="scientific">Capitella teleta</name>
    <name type="common">Polychaete worm</name>
    <dbReference type="NCBI Taxonomy" id="283909"/>
    <lineage>
        <taxon>Eukaryota</taxon>
        <taxon>Metazoa</taxon>
        <taxon>Spiralia</taxon>
        <taxon>Lophotrochozoa</taxon>
        <taxon>Annelida</taxon>
        <taxon>Polychaeta</taxon>
        <taxon>Sedentaria</taxon>
        <taxon>Scolecida</taxon>
        <taxon>Capitellidae</taxon>
        <taxon>Capitella</taxon>
    </lineage>
</organism>
<proteinExistence type="predicted"/>
<dbReference type="CDD" id="cd00037">
    <property type="entry name" value="CLECT"/>
    <property type="match status" value="5"/>
</dbReference>
<sequence length="868" mass="97035">MAQLQLLAALLVISVARQTQAQLIRCENSNYTFHGSKCYKTVLEAGKTYGEAKSGCESDGGRLAVMATPVEAIAILSSIALMGRFGKQNAGGVICACATAFGDWNSERKHPAKEERSRKMIQWRRLLNFLETDRGAEEPALAKSQRRHSGVSGPVTIASVACAETTNQMRNMARTHGPPAHYYVNATHLRAVRHGSSEDAMQQNGLWIGLNDRKKENVYEWEDSRQIADSIDLFGQREGPNNPGVCEDCGRIQQNMWWTRWSCRDTSAEGYVCEMDYGSEITALTDCPSSGKWNKLRNKCFYLAKTSNQVDFFHAQGLCQQQHPQSNLAKIESMSELNRIVSLKKDAGLDSNDALWFGATDFVSEGSFVYPDGSAASPIDGSHVFSAPNEDKDFCLLKQDDWLTEAWNYGDASGYVCSIDIMQNDQSYRSKFVRGFPPTNRINQIGSSEDAMQQNGLWIGLNDRKKENVYEWEDNRQIADSIDLFGQREGPNNPGVCEDCGRIQQNMWWTMWSCRDTSAEGYVCEMDYGSEITALTDCPSSGKWNKLRNKCFYLAKTSNQVDFFHAQGLCQQQHPQSNLAKIESMSELNRIVSLMKDAGLDSNDALWFGATDFVSEGSFVYPDGSAASPIDGSHVFSAPNEDKDFCLLKQDEWLTEAWNYGDASGYVCSIDITSEANTCFVLMLIQRYTPNYVEQPACERHVHNHGKSGKNGFLNSGQVQNFNCPEGYNLSTSANECIRCQSSWQTANGATKSCYTLSEVKMSWNDAKADCENNGMHLVALETEEESQFIFDIVDQKDILFMWVGANKQSGEWRWEGVGLTVDTSFSIWGFEAPAGIGNCTQLQFGDLYDSDCDSDSMLTFMCEYDFN</sequence>
<dbReference type="InterPro" id="IPR016187">
    <property type="entry name" value="CTDL_fold"/>
</dbReference>
<gene>
    <name evidence="3" type="ORF">CAPTEDRAFT_226815</name>
</gene>
<feature type="chain" id="PRO_5008787425" description="C-type lectin domain-containing protein" evidence="1">
    <location>
        <begin position="22"/>
        <end position="868"/>
    </location>
</feature>
<reference evidence="4" key="3">
    <citation type="submission" date="2015-06" db="UniProtKB">
        <authorList>
            <consortium name="EnsemblMetazoa"/>
        </authorList>
    </citation>
    <scope>IDENTIFICATION</scope>
</reference>
<dbReference type="PANTHER" id="PTHR45710">
    <property type="entry name" value="C-TYPE LECTIN DOMAIN-CONTAINING PROTEIN 180"/>
    <property type="match status" value="1"/>
</dbReference>
<dbReference type="InterPro" id="IPR016186">
    <property type="entry name" value="C-type_lectin-like/link_sf"/>
</dbReference>
<feature type="domain" description="C-type lectin" evidence="2">
    <location>
        <begin position="206"/>
        <end position="263"/>
    </location>
</feature>
<evidence type="ECO:0000313" key="4">
    <source>
        <dbReference type="EnsemblMetazoa" id="CapteP226815"/>
    </source>
</evidence>
<feature type="signal peptide" evidence="1">
    <location>
        <begin position="1"/>
        <end position="21"/>
    </location>
</feature>
<dbReference type="EnsemblMetazoa" id="CapteT226815">
    <property type="protein sequence ID" value="CapteP226815"/>
    <property type="gene ID" value="CapteG226815"/>
</dbReference>
<dbReference type="PROSITE" id="PS50041">
    <property type="entry name" value="C_TYPE_LECTIN_2"/>
    <property type="match status" value="5"/>
</dbReference>
<reference evidence="3 5" key="2">
    <citation type="journal article" date="2013" name="Nature">
        <title>Insights into bilaterian evolution from three spiralian genomes.</title>
        <authorList>
            <person name="Simakov O."/>
            <person name="Marletaz F."/>
            <person name="Cho S.J."/>
            <person name="Edsinger-Gonzales E."/>
            <person name="Havlak P."/>
            <person name="Hellsten U."/>
            <person name="Kuo D.H."/>
            <person name="Larsson T."/>
            <person name="Lv J."/>
            <person name="Arendt D."/>
            <person name="Savage R."/>
            <person name="Osoegawa K."/>
            <person name="de Jong P."/>
            <person name="Grimwood J."/>
            <person name="Chapman J.A."/>
            <person name="Shapiro H."/>
            <person name="Aerts A."/>
            <person name="Otillar R.P."/>
            <person name="Terry A.Y."/>
            <person name="Boore J.L."/>
            <person name="Grigoriev I.V."/>
            <person name="Lindberg D.R."/>
            <person name="Seaver E.C."/>
            <person name="Weisblat D.A."/>
            <person name="Putnam N.H."/>
            <person name="Rokhsar D.S."/>
        </authorList>
    </citation>
    <scope>NUCLEOTIDE SEQUENCE</scope>
    <source>
        <strain evidence="3 5">I ESC-2004</strain>
    </source>
</reference>
<dbReference type="AlphaFoldDB" id="R7TVF0"/>
<feature type="domain" description="C-type lectin" evidence="2">
    <location>
        <begin position="547"/>
        <end position="659"/>
    </location>
</feature>
<feature type="domain" description="C-type lectin" evidence="2">
    <location>
        <begin position="750"/>
        <end position="854"/>
    </location>
</feature>
<feature type="domain" description="C-type lectin" evidence="2">
    <location>
        <begin position="296"/>
        <end position="408"/>
    </location>
</feature>
<dbReference type="Pfam" id="PF00059">
    <property type="entry name" value="Lectin_C"/>
    <property type="match status" value="4"/>
</dbReference>
<dbReference type="SMART" id="SM00034">
    <property type="entry name" value="CLECT"/>
    <property type="match status" value="4"/>
</dbReference>
<evidence type="ECO:0000259" key="2">
    <source>
        <dbReference type="PROSITE" id="PS50041"/>
    </source>
</evidence>
<evidence type="ECO:0000256" key="1">
    <source>
        <dbReference type="SAM" id="SignalP"/>
    </source>
</evidence>
<dbReference type="OrthoDB" id="6071987at2759"/>